<dbReference type="AlphaFoldDB" id="A0AAD6J6U9"/>
<feature type="compositionally biased region" description="Polar residues" evidence="1">
    <location>
        <begin position="41"/>
        <end position="55"/>
    </location>
</feature>
<accession>A0AAD6J6U9</accession>
<feature type="compositionally biased region" description="Basic and acidic residues" evidence="1">
    <location>
        <begin position="164"/>
        <end position="173"/>
    </location>
</feature>
<feature type="compositionally biased region" description="Low complexity" evidence="1">
    <location>
        <begin position="133"/>
        <end position="151"/>
    </location>
</feature>
<gene>
    <name evidence="2" type="ORF">Dda_0768</name>
</gene>
<dbReference type="EMBL" id="JAQGDS010000001">
    <property type="protein sequence ID" value="KAJ6264619.1"/>
    <property type="molecule type" value="Genomic_DNA"/>
</dbReference>
<reference evidence="2" key="1">
    <citation type="submission" date="2023-01" db="EMBL/GenBank/DDBJ databases">
        <title>The chitinases involved in constricting ring structure development in the nematode-trapping fungus Drechslerella dactyloides.</title>
        <authorList>
            <person name="Wang R."/>
            <person name="Zhang L."/>
            <person name="Tang P."/>
            <person name="Li S."/>
            <person name="Liang L."/>
        </authorList>
    </citation>
    <scope>NUCLEOTIDE SEQUENCE</scope>
    <source>
        <strain evidence="2">YMF1.00031</strain>
    </source>
</reference>
<evidence type="ECO:0000313" key="3">
    <source>
        <dbReference type="Proteomes" id="UP001221413"/>
    </source>
</evidence>
<feature type="region of interest" description="Disordered" evidence="1">
    <location>
        <begin position="81"/>
        <end position="173"/>
    </location>
</feature>
<feature type="compositionally biased region" description="Low complexity" evidence="1">
    <location>
        <begin position="14"/>
        <end position="40"/>
    </location>
</feature>
<protein>
    <submittedName>
        <fullName evidence="2">Uncharacterized protein</fullName>
    </submittedName>
</protein>
<sequence length="268" mass="29140">MYVSSAVAPQPAFQPTSQTTPLILPTSPTSQPSSCQVSTPESTMASQPKNTSENPAPTLISEQKELKERKNTIPLANIALGNIPGPINAHQSSLATKPELPSEGGASPSLKPAIPPTASTAGPHATSPEVAKTSVPEAASAASVTATPSESEVSKTAQLTPAEIEARTEEDKQREIRWRLECGYSEEEAKNIPSYWFGPNKFSGPEFEAAKAKSIQERIDLGWPEEDAKKIHRHAVGFNQKYYIRPGPELEKHRAFIKSLRKKYDEWD</sequence>
<dbReference type="Proteomes" id="UP001221413">
    <property type="component" value="Unassembled WGS sequence"/>
</dbReference>
<comment type="caution">
    <text evidence="2">The sequence shown here is derived from an EMBL/GenBank/DDBJ whole genome shotgun (WGS) entry which is preliminary data.</text>
</comment>
<proteinExistence type="predicted"/>
<evidence type="ECO:0000256" key="1">
    <source>
        <dbReference type="SAM" id="MobiDB-lite"/>
    </source>
</evidence>
<feature type="region of interest" description="Disordered" evidence="1">
    <location>
        <begin position="1"/>
        <end position="68"/>
    </location>
</feature>
<organism evidence="2 3">
    <name type="scientific">Drechslerella dactyloides</name>
    <name type="common">Nematode-trapping fungus</name>
    <name type="synonym">Arthrobotrys dactyloides</name>
    <dbReference type="NCBI Taxonomy" id="74499"/>
    <lineage>
        <taxon>Eukaryota</taxon>
        <taxon>Fungi</taxon>
        <taxon>Dikarya</taxon>
        <taxon>Ascomycota</taxon>
        <taxon>Pezizomycotina</taxon>
        <taxon>Orbiliomycetes</taxon>
        <taxon>Orbiliales</taxon>
        <taxon>Orbiliaceae</taxon>
        <taxon>Drechslerella</taxon>
    </lineage>
</organism>
<name>A0AAD6J6U9_DREDA</name>
<evidence type="ECO:0000313" key="2">
    <source>
        <dbReference type="EMBL" id="KAJ6264619.1"/>
    </source>
</evidence>
<keyword evidence="3" id="KW-1185">Reference proteome</keyword>